<sequence length="116" mass="12747">MSIRPFWKKVFSLDTTTPPSEALGFLKVQGRVIELIEPGSVGRVQLQGVSWLARCADALRYPLPVDTPVQVIDRNGLVLLIKPVLPLPVVNFPLSEPDSVRYLTRQLSTPSARAAA</sequence>
<name>A0A6M0RMF9_9CYAN</name>
<comment type="caution">
    <text evidence="2">The sequence shown here is derived from an EMBL/GenBank/DDBJ whole genome shotgun (WGS) entry which is preliminary data.</text>
</comment>
<dbReference type="EMBL" id="QXHD01000004">
    <property type="protein sequence ID" value="NEZ57030.1"/>
    <property type="molecule type" value="Genomic_DNA"/>
</dbReference>
<reference evidence="2 3" key="1">
    <citation type="journal article" date="2020" name="Microb. Ecol.">
        <title>Ecogenomics of the Marine Benthic Filamentous Cyanobacterium Adonisia.</title>
        <authorList>
            <person name="Walter J.M."/>
            <person name="Coutinho F.H."/>
            <person name="Leomil L."/>
            <person name="Hargreaves P.I."/>
            <person name="Campeao M.E."/>
            <person name="Vieira V.V."/>
            <person name="Silva B.S."/>
            <person name="Fistarol G.O."/>
            <person name="Salomon P.S."/>
            <person name="Sawabe T."/>
            <person name="Mino S."/>
            <person name="Hosokawa M."/>
            <person name="Miyashita H."/>
            <person name="Maruyama F."/>
            <person name="van Verk M.C."/>
            <person name="Dutilh B.E."/>
            <person name="Thompson C.C."/>
            <person name="Thompson F.L."/>
        </authorList>
    </citation>
    <scope>NUCLEOTIDE SEQUENCE [LARGE SCALE GENOMIC DNA]</scope>
    <source>
        <strain evidence="2 3">CCMR0081</strain>
    </source>
</reference>
<gene>
    <name evidence="2" type="ORF">DXZ20_15360</name>
</gene>
<feature type="domain" description="NfeD-like C-terminal" evidence="1">
    <location>
        <begin position="30"/>
        <end position="83"/>
    </location>
</feature>
<dbReference type="InterPro" id="IPR012340">
    <property type="entry name" value="NA-bd_OB-fold"/>
</dbReference>
<keyword evidence="3" id="KW-1185">Reference proteome</keyword>
<evidence type="ECO:0000259" key="1">
    <source>
        <dbReference type="Pfam" id="PF01957"/>
    </source>
</evidence>
<dbReference type="Proteomes" id="UP000481033">
    <property type="component" value="Unassembled WGS sequence"/>
</dbReference>
<protein>
    <recommendedName>
        <fullName evidence="1">NfeD-like C-terminal domain-containing protein</fullName>
    </recommendedName>
</protein>
<accession>A0A6M0RMF9</accession>
<proteinExistence type="predicted"/>
<dbReference type="Pfam" id="PF01957">
    <property type="entry name" value="NfeD"/>
    <property type="match status" value="1"/>
</dbReference>
<dbReference type="InterPro" id="IPR002810">
    <property type="entry name" value="NfeD-like_C"/>
</dbReference>
<dbReference type="AlphaFoldDB" id="A0A6M0RMF9"/>
<dbReference type="RefSeq" id="WP_163660381.1">
    <property type="nucleotide sequence ID" value="NZ_QXHD01000004.1"/>
</dbReference>
<organism evidence="2 3">
    <name type="scientific">Adonisia turfae CCMR0081</name>
    <dbReference type="NCBI Taxonomy" id="2292702"/>
    <lineage>
        <taxon>Bacteria</taxon>
        <taxon>Bacillati</taxon>
        <taxon>Cyanobacteriota</taxon>
        <taxon>Adonisia</taxon>
        <taxon>Adonisia turfae</taxon>
    </lineage>
</organism>
<dbReference type="Gene3D" id="2.40.50.140">
    <property type="entry name" value="Nucleic acid-binding proteins"/>
    <property type="match status" value="1"/>
</dbReference>
<evidence type="ECO:0000313" key="3">
    <source>
        <dbReference type="Proteomes" id="UP000481033"/>
    </source>
</evidence>
<evidence type="ECO:0000313" key="2">
    <source>
        <dbReference type="EMBL" id="NEZ57030.1"/>
    </source>
</evidence>